<dbReference type="RefSeq" id="WP_061071097.1">
    <property type="nucleotide sequence ID" value="NZ_CP014060.2"/>
</dbReference>
<evidence type="ECO:0000259" key="1">
    <source>
        <dbReference type="Pfam" id="PF02627"/>
    </source>
</evidence>
<accession>A0A109XVW3</accession>
<proteinExistence type="predicted"/>
<name>A0A109XVW3_ALCXX</name>
<dbReference type="PANTHER" id="PTHR35446:SF3">
    <property type="entry name" value="CMD DOMAIN-CONTAINING PROTEIN"/>
    <property type="match status" value="1"/>
</dbReference>
<gene>
    <name evidence="2" type="ORF">AL504_02760</name>
</gene>
<sequence length="185" mass="19229">MARLPVHSAQSAPEPTRAALAAAEQGAGYLSNLLGVLANAPVALEAYQTLSQINARAGLTLQEREVVQLVAGTRHGCTFCVAGHTALARNKAKLSPEVVDALRAQGTLPDARLQALAAFTEAVIRSRGRVSDAELQALREAGYSDGNALEVIVGVGLATICNFGNNLAQTPLNEQLGAYAWSGAQ</sequence>
<dbReference type="EMBL" id="CP014060">
    <property type="protein sequence ID" value="AMG35061.1"/>
    <property type="molecule type" value="Genomic_DNA"/>
</dbReference>
<dbReference type="Proteomes" id="UP000060602">
    <property type="component" value="Chromosome"/>
</dbReference>
<organism evidence="2 3">
    <name type="scientific">Alcaligenes xylosoxydans xylosoxydans</name>
    <name type="common">Achromobacter xylosoxidans</name>
    <dbReference type="NCBI Taxonomy" id="85698"/>
    <lineage>
        <taxon>Bacteria</taxon>
        <taxon>Pseudomonadati</taxon>
        <taxon>Pseudomonadota</taxon>
        <taxon>Betaproteobacteria</taxon>
        <taxon>Burkholderiales</taxon>
        <taxon>Alcaligenaceae</taxon>
        <taxon>Achromobacter</taxon>
    </lineage>
</organism>
<dbReference type="SUPFAM" id="SSF69118">
    <property type="entry name" value="AhpD-like"/>
    <property type="match status" value="1"/>
</dbReference>
<dbReference type="InterPro" id="IPR003779">
    <property type="entry name" value="CMD-like"/>
</dbReference>
<protein>
    <submittedName>
        <fullName evidence="2">Carboxymuconolactone decarboxylase family protein</fullName>
    </submittedName>
</protein>
<dbReference type="PANTHER" id="PTHR35446">
    <property type="entry name" value="SI:CH211-175M2.5"/>
    <property type="match status" value="1"/>
</dbReference>
<dbReference type="InterPro" id="IPR029032">
    <property type="entry name" value="AhpD-like"/>
</dbReference>
<dbReference type="AlphaFoldDB" id="A0A109XVW3"/>
<reference evidence="3" key="1">
    <citation type="submission" date="2015-12" db="EMBL/GenBank/DDBJ databases">
        <title>FDA dAtabase for Regulatory Grade micrObial Sequences (FDA-ARGOS): Supporting development and validation of Infectious Disease Dx tests.</title>
        <authorList>
            <person name="Case J."/>
            <person name="Tallon L."/>
            <person name="Sadzewicz L."/>
            <person name="Sengamalay N."/>
            <person name="Ott S."/>
            <person name="Godinez A."/>
            <person name="Nagaraj S."/>
            <person name="Nadendla S."/>
            <person name="Sichtig H."/>
        </authorList>
    </citation>
    <scope>NUCLEOTIDE SEQUENCE [LARGE SCALE GENOMIC DNA]</scope>
    <source>
        <strain evidence="3">FDAARGOS_147</strain>
    </source>
</reference>
<dbReference type="GO" id="GO:0051920">
    <property type="term" value="F:peroxiredoxin activity"/>
    <property type="evidence" value="ECO:0007669"/>
    <property type="project" value="InterPro"/>
</dbReference>
<dbReference type="Gene3D" id="1.20.1290.10">
    <property type="entry name" value="AhpD-like"/>
    <property type="match status" value="1"/>
</dbReference>
<dbReference type="Pfam" id="PF02627">
    <property type="entry name" value="CMD"/>
    <property type="match status" value="1"/>
</dbReference>
<feature type="domain" description="Carboxymuconolactone decarboxylase-like" evidence="1">
    <location>
        <begin position="44"/>
        <end position="119"/>
    </location>
</feature>
<evidence type="ECO:0000313" key="2">
    <source>
        <dbReference type="EMBL" id="AMG35061.1"/>
    </source>
</evidence>
<evidence type="ECO:0000313" key="3">
    <source>
        <dbReference type="Proteomes" id="UP000060602"/>
    </source>
</evidence>